<feature type="compositionally biased region" description="Low complexity" evidence="4">
    <location>
        <begin position="660"/>
        <end position="674"/>
    </location>
</feature>
<sequence>MIAETLQKDDGFSVKTSDFSEKFNPIREEWIGRILKEKSKDVLKTRQIYYSLLNNGNLAAKLSKPKSLDNNHLTNWKPNSIKLPLNFELIPDRILHINKPPLERERLYKPTGKEIQPTVSGEHNENNNNNTVVFQYEPMIGKFFTASKSNGTIEQSTNLLNDSKFLKFESRFESGNLSKAICTGPYEYELYLRPDLYTKKYTQWFYFRVQNTENNNSYRFTIVNFYKSTSLFSQGMRPLMYSEKMAKLTGIGWRRVGSDINYYQTKYMESADNKLQFKNKPQKDDTSKLHHTYSLTWKFKFPYPNDTVYFAACYPYTYTQLQEYLNKLTLNSSIKRICHQTTLCYTLASNSVPLLTITEPDDYDECNGNDNNSNDNNNVDQLTNKSQSGFQTQPTDDNNNYNKPTEKKRCVVITARVHPGETQGSWMMKGLMDFLISTDPDAKVLRSNFVFKLVPMLNPDGVIVGNYRCSLSGCDLNRKYTSSLKRFFPTIWHTKQMIINVMKQYEVVVYCDLHGHSRKQQMFIYGCKSQTPEKQYYSRIFPAMLSKNIPELFNYDKCKFAVQKEKEGTGRIVMWREGIVNSYTLEATFCGTAGNDLEEGYHFNSLDFEKMGSHFCDTLLDYIDPDHKKMEHIMQYLKNRFVSMKISKSNEFEDDKLSSDDSMSDSSDVGSDSSNCDELPAYYAYVLQKSKKKGKRKRKITQKRETKSGNKKETQPKKDVPTNHCIPFVHRFTTLLREKVCPVCGTYACCRDLNLTEDSSKSGKQTQNNSESRKSFQKENNYYRMFSRNQQNGYFSDGVISFKKSYKNSSSTFANQEEPDMVCLKPFNKQRSNQTSTLSQETLQGDGAGGRNKNFTTKENFKPLNQDYNLPKINIGSNYIMNPFIHIRRTQSAPSNKYNLLLKNNKKISFFNLDMKQKKFFYNFDLNNCSPLENNNHHVLNPLVHNYPNIYGDYLNKTVIKDDNDDDQTFMSLDNHINSNQNEELTKIPSVKQCNNQMLLKNGQLRKVSRSSSIYSFPNSNYNNFSNVTRHYPLKQSTIYQTINKTTLSHHSQKQLNELNTINKRGDSLDASVSLKSNDVLPQYFNNKLKMHSIRKFNYEPKIQDENILDTIMLDGKPIHIFNKKSTIST</sequence>
<evidence type="ECO:0000259" key="5">
    <source>
        <dbReference type="PROSITE" id="PS52035"/>
    </source>
</evidence>
<evidence type="ECO:0000256" key="4">
    <source>
        <dbReference type="SAM" id="MobiDB-lite"/>
    </source>
</evidence>
<evidence type="ECO:0000256" key="2">
    <source>
        <dbReference type="ARBA" id="ARBA00005988"/>
    </source>
</evidence>
<protein>
    <submittedName>
        <fullName evidence="7">Mername-AA213 putative peptidase (M14 family)</fullName>
    </submittedName>
</protein>
<organism evidence="6 7">
    <name type="scientific">Schistosoma mansoni</name>
    <name type="common">Blood fluke</name>
    <dbReference type="NCBI Taxonomy" id="6183"/>
    <lineage>
        <taxon>Eukaryota</taxon>
        <taxon>Metazoa</taxon>
        <taxon>Spiralia</taxon>
        <taxon>Lophotrochozoa</taxon>
        <taxon>Platyhelminthes</taxon>
        <taxon>Trematoda</taxon>
        <taxon>Digenea</taxon>
        <taxon>Strigeidida</taxon>
        <taxon>Schistosomatoidea</taxon>
        <taxon>Schistosomatidae</taxon>
        <taxon>Schistosoma</taxon>
    </lineage>
</organism>
<dbReference type="Gene3D" id="3.40.630.10">
    <property type="entry name" value="Zn peptidases"/>
    <property type="match status" value="1"/>
</dbReference>
<feature type="compositionally biased region" description="Low complexity" evidence="4">
    <location>
        <begin position="368"/>
        <end position="384"/>
    </location>
</feature>
<reference evidence="6" key="1">
    <citation type="journal article" date="2012" name="PLoS Negl. Trop. Dis.">
        <title>A systematically improved high quality genome and transcriptome of the human blood fluke Schistosoma mansoni.</title>
        <authorList>
            <person name="Protasio A.V."/>
            <person name="Tsai I.J."/>
            <person name="Babbage A."/>
            <person name="Nichol S."/>
            <person name="Hunt M."/>
            <person name="Aslett M.A."/>
            <person name="De Silva N."/>
            <person name="Velarde G.S."/>
            <person name="Anderson T.J."/>
            <person name="Clark R.C."/>
            <person name="Davidson C."/>
            <person name="Dillon G.P."/>
            <person name="Holroyd N.E."/>
            <person name="LoVerde P.T."/>
            <person name="Lloyd C."/>
            <person name="McQuillan J."/>
            <person name="Oliveira G."/>
            <person name="Otto T.D."/>
            <person name="Parker-Manuel S.J."/>
            <person name="Quail M.A."/>
            <person name="Wilson R.A."/>
            <person name="Zerlotini A."/>
            <person name="Dunne D.W."/>
            <person name="Berriman M."/>
        </authorList>
    </citation>
    <scope>NUCLEOTIDE SEQUENCE [LARGE SCALE GENOMIC DNA]</scope>
    <source>
        <strain evidence="6">Puerto Rican</strain>
    </source>
</reference>
<accession>A0A3Q0KS81</accession>
<feature type="compositionally biased region" description="Polar residues" evidence="4">
    <location>
        <begin position="385"/>
        <end position="403"/>
    </location>
</feature>
<dbReference type="PROSITE" id="PS52035">
    <property type="entry name" value="PEPTIDASE_M14"/>
    <property type="match status" value="1"/>
</dbReference>
<dbReference type="FunCoup" id="A0A3Q0KS81">
    <property type="interactions" value="146"/>
</dbReference>
<dbReference type="CDD" id="cd06907">
    <property type="entry name" value="M14_AGBL2-3_like"/>
    <property type="match status" value="1"/>
</dbReference>
<feature type="active site" description="Proton donor/acceptor" evidence="3">
    <location>
        <position position="586"/>
    </location>
</feature>
<feature type="region of interest" description="Disordered" evidence="4">
    <location>
        <begin position="363"/>
        <end position="404"/>
    </location>
</feature>
<dbReference type="InterPro" id="IPR050821">
    <property type="entry name" value="Cytosolic_carboxypeptidase"/>
</dbReference>
<dbReference type="InParanoid" id="A0A3Q0KS81"/>
<dbReference type="Gene3D" id="2.60.40.3120">
    <property type="match status" value="1"/>
</dbReference>
<evidence type="ECO:0000313" key="7">
    <source>
        <dbReference type="WBParaSite" id="Smp_167640.1"/>
    </source>
</evidence>
<dbReference type="ExpressionAtlas" id="A0A3Q0KS81">
    <property type="expression patterns" value="baseline"/>
</dbReference>
<feature type="region of interest" description="Disordered" evidence="4">
    <location>
        <begin position="693"/>
        <end position="720"/>
    </location>
</feature>
<evidence type="ECO:0000256" key="3">
    <source>
        <dbReference type="PROSITE-ProRule" id="PRU01379"/>
    </source>
</evidence>
<evidence type="ECO:0000313" key="6">
    <source>
        <dbReference type="Proteomes" id="UP000008854"/>
    </source>
</evidence>
<feature type="region of interest" description="Disordered" evidence="4">
    <location>
        <begin position="833"/>
        <end position="859"/>
    </location>
</feature>
<name>A0A3Q0KS81_SCHMA</name>
<dbReference type="Pfam" id="PF00246">
    <property type="entry name" value="Peptidase_M14"/>
    <property type="match status" value="1"/>
</dbReference>
<dbReference type="WBParaSite" id="Smp_167640.1">
    <property type="protein sequence ID" value="Smp_167640.1"/>
    <property type="gene ID" value="Smp_167640"/>
</dbReference>
<feature type="domain" description="Peptidase M14" evidence="5">
    <location>
        <begin position="314"/>
        <end position="623"/>
    </location>
</feature>
<feature type="region of interest" description="Disordered" evidence="4">
    <location>
        <begin position="758"/>
        <end position="777"/>
    </location>
</feature>
<dbReference type="GO" id="GO:0004181">
    <property type="term" value="F:metallocarboxypeptidase activity"/>
    <property type="evidence" value="ECO:0007669"/>
    <property type="project" value="InterPro"/>
</dbReference>
<reference evidence="7" key="2">
    <citation type="submission" date="2018-12" db="UniProtKB">
        <authorList>
            <consortium name="WormBaseParasite"/>
        </authorList>
    </citation>
    <scope>IDENTIFICATION</scope>
    <source>
        <strain evidence="7">Puerto Rican</strain>
    </source>
</reference>
<proteinExistence type="inferred from homology"/>
<dbReference type="PANTHER" id="PTHR12756:SF45">
    <property type="entry name" value="CYTOSOLIC CARBOXYPEPTIDASE NNA1"/>
    <property type="match status" value="1"/>
</dbReference>
<comment type="cofactor">
    <cofactor evidence="1">
        <name>Zn(2+)</name>
        <dbReference type="ChEBI" id="CHEBI:29105"/>
    </cofactor>
</comment>
<dbReference type="InterPro" id="IPR000834">
    <property type="entry name" value="Peptidase_M14"/>
</dbReference>
<feature type="region of interest" description="Disordered" evidence="4">
    <location>
        <begin position="653"/>
        <end position="674"/>
    </location>
</feature>
<dbReference type="PANTHER" id="PTHR12756">
    <property type="entry name" value="CYTOSOLIC CARBOXYPEPTIDASE"/>
    <property type="match status" value="1"/>
</dbReference>
<dbReference type="AlphaFoldDB" id="A0A3Q0KS81"/>
<evidence type="ECO:0000256" key="1">
    <source>
        <dbReference type="ARBA" id="ARBA00001947"/>
    </source>
</evidence>
<feature type="compositionally biased region" description="Basic and acidic residues" evidence="4">
    <location>
        <begin position="702"/>
        <end position="720"/>
    </location>
</feature>
<dbReference type="Proteomes" id="UP000008854">
    <property type="component" value="Unassembled WGS sequence"/>
</dbReference>
<keyword evidence="6" id="KW-1185">Reference proteome</keyword>
<feature type="compositionally biased region" description="Polar residues" evidence="4">
    <location>
        <begin position="833"/>
        <end position="843"/>
    </location>
</feature>
<dbReference type="GO" id="GO:0008270">
    <property type="term" value="F:zinc ion binding"/>
    <property type="evidence" value="ECO:0007669"/>
    <property type="project" value="InterPro"/>
</dbReference>
<dbReference type="InterPro" id="IPR040626">
    <property type="entry name" value="Pepdidase_M14_N"/>
</dbReference>
<dbReference type="GO" id="GO:0006508">
    <property type="term" value="P:proteolysis"/>
    <property type="evidence" value="ECO:0007669"/>
    <property type="project" value="InterPro"/>
</dbReference>
<dbReference type="Pfam" id="PF18027">
    <property type="entry name" value="Pepdidase_M14_N"/>
    <property type="match status" value="1"/>
</dbReference>
<dbReference type="SUPFAM" id="SSF53187">
    <property type="entry name" value="Zn-dependent exopeptidases"/>
    <property type="match status" value="1"/>
</dbReference>
<comment type="similarity">
    <text evidence="2 3">Belongs to the peptidase M14 family.</text>
</comment>